<organism evidence="1 2">
    <name type="scientific">Lentinula raphanica</name>
    <dbReference type="NCBI Taxonomy" id="153919"/>
    <lineage>
        <taxon>Eukaryota</taxon>
        <taxon>Fungi</taxon>
        <taxon>Dikarya</taxon>
        <taxon>Basidiomycota</taxon>
        <taxon>Agaricomycotina</taxon>
        <taxon>Agaricomycetes</taxon>
        <taxon>Agaricomycetidae</taxon>
        <taxon>Agaricales</taxon>
        <taxon>Marasmiineae</taxon>
        <taxon>Omphalotaceae</taxon>
        <taxon>Lentinula</taxon>
    </lineage>
</organism>
<keyword evidence="2" id="KW-1185">Reference proteome</keyword>
<dbReference type="AlphaFoldDB" id="A0AA38NXJ8"/>
<proteinExistence type="predicted"/>
<gene>
    <name evidence="1" type="ORF">F5878DRAFT_548258</name>
</gene>
<evidence type="ECO:0000313" key="1">
    <source>
        <dbReference type="EMBL" id="KAJ3832390.1"/>
    </source>
</evidence>
<dbReference type="Proteomes" id="UP001163846">
    <property type="component" value="Unassembled WGS sequence"/>
</dbReference>
<dbReference type="EMBL" id="MU806975">
    <property type="protein sequence ID" value="KAJ3832390.1"/>
    <property type="molecule type" value="Genomic_DNA"/>
</dbReference>
<reference evidence="1" key="1">
    <citation type="submission" date="2022-08" db="EMBL/GenBank/DDBJ databases">
        <authorList>
            <consortium name="DOE Joint Genome Institute"/>
            <person name="Min B."/>
            <person name="Riley R."/>
            <person name="Sierra-Patev S."/>
            <person name="Naranjo-Ortiz M."/>
            <person name="Looney B."/>
            <person name="Konkel Z."/>
            <person name="Slot J.C."/>
            <person name="Sakamoto Y."/>
            <person name="Steenwyk J.L."/>
            <person name="Rokas A."/>
            <person name="Carro J."/>
            <person name="Camarero S."/>
            <person name="Ferreira P."/>
            <person name="Molpeceres G."/>
            <person name="Ruiz-Duenas F.J."/>
            <person name="Serrano A."/>
            <person name="Henrissat B."/>
            <person name="Drula E."/>
            <person name="Hughes K.W."/>
            <person name="Mata J.L."/>
            <person name="Ishikawa N.K."/>
            <person name="Vargas-Isla R."/>
            <person name="Ushijima S."/>
            <person name="Smith C.A."/>
            <person name="Ahrendt S."/>
            <person name="Andreopoulos W."/>
            <person name="He G."/>
            <person name="Labutti K."/>
            <person name="Lipzen A."/>
            <person name="Ng V."/>
            <person name="Sandor L."/>
            <person name="Barry K."/>
            <person name="Martinez A.T."/>
            <person name="Xiao Y."/>
            <person name="Gibbons J.G."/>
            <person name="Terashima K."/>
            <person name="Hibbett D.S."/>
            <person name="Grigoriev I.V."/>
        </authorList>
    </citation>
    <scope>NUCLEOTIDE SEQUENCE</scope>
    <source>
        <strain evidence="1">TFB9207</strain>
    </source>
</reference>
<accession>A0AA38NXJ8</accession>
<sequence>WFFDAFSYLNVDLRPHWKDVLTVWVQFERSSNWVKKPSKNPRALPALFRPKELTHWISNCRYERKGAEPTFDATSLGPFIDQFWSWWTSMQPGWRPLDAGNKPAPITSYGSDWKVLSVCGKNGWLSVLACLKWWGLHVANVGDGKDRWLEALTDVLQMLRGVVQYHTTQKTT</sequence>
<feature type="non-terminal residue" evidence="1">
    <location>
        <position position="1"/>
    </location>
</feature>
<name>A0AA38NXJ8_9AGAR</name>
<comment type="caution">
    <text evidence="1">The sequence shown here is derived from an EMBL/GenBank/DDBJ whole genome shotgun (WGS) entry which is preliminary data.</text>
</comment>
<protein>
    <submittedName>
        <fullName evidence="1">Uncharacterized protein</fullName>
    </submittedName>
</protein>
<evidence type="ECO:0000313" key="2">
    <source>
        <dbReference type="Proteomes" id="UP001163846"/>
    </source>
</evidence>